<comment type="subcellular location">
    <subcellularLocation>
        <location evidence="2">Cytoplasm</location>
    </subcellularLocation>
</comment>
<keyword evidence="9 13" id="KW-0378">Hydrolase</keyword>
<dbReference type="PANTHER" id="PTHR43722">
    <property type="entry name" value="PROLINE IMINOPEPTIDASE"/>
    <property type="match status" value="1"/>
</dbReference>
<dbReference type="PANTHER" id="PTHR43722:SF1">
    <property type="entry name" value="PROLINE IMINOPEPTIDASE"/>
    <property type="match status" value="1"/>
</dbReference>
<dbReference type="Gene3D" id="3.40.50.1820">
    <property type="entry name" value="alpha/beta hydrolase"/>
    <property type="match status" value="1"/>
</dbReference>
<dbReference type="InterPro" id="IPR002410">
    <property type="entry name" value="Peptidase_S33"/>
</dbReference>
<evidence type="ECO:0000313" key="13">
    <source>
        <dbReference type="EMBL" id="XBH09316.1"/>
    </source>
</evidence>
<evidence type="ECO:0000256" key="1">
    <source>
        <dbReference type="ARBA" id="ARBA00001585"/>
    </source>
</evidence>
<evidence type="ECO:0000256" key="7">
    <source>
        <dbReference type="ARBA" id="ARBA00022490"/>
    </source>
</evidence>
<dbReference type="GO" id="GO:0005737">
    <property type="term" value="C:cytoplasm"/>
    <property type="evidence" value="ECO:0007669"/>
    <property type="project" value="UniProtKB-SubCell"/>
</dbReference>
<feature type="signal peptide" evidence="11">
    <location>
        <begin position="1"/>
        <end position="25"/>
    </location>
</feature>
<dbReference type="EMBL" id="CP121194">
    <property type="protein sequence ID" value="XBH09316.1"/>
    <property type="molecule type" value="Genomic_DNA"/>
</dbReference>
<evidence type="ECO:0000259" key="12">
    <source>
        <dbReference type="Pfam" id="PF00561"/>
    </source>
</evidence>
<keyword evidence="11" id="KW-0732">Signal</keyword>
<comment type="catalytic activity">
    <reaction evidence="1">
        <text>Release of N-terminal proline from a peptide.</text>
        <dbReference type="EC" id="3.4.11.5"/>
    </reaction>
</comment>
<feature type="chain" id="PRO_5043526229" description="Proline iminopeptidase" evidence="11">
    <location>
        <begin position="26"/>
        <end position="392"/>
    </location>
</feature>
<gene>
    <name evidence="13" type="ORF">P4G45_12590</name>
</gene>
<feature type="domain" description="AB hydrolase-1" evidence="12">
    <location>
        <begin position="89"/>
        <end position="360"/>
    </location>
</feature>
<evidence type="ECO:0000256" key="10">
    <source>
        <dbReference type="ARBA" id="ARBA00029605"/>
    </source>
</evidence>
<dbReference type="SUPFAM" id="SSF53474">
    <property type="entry name" value="alpha/beta-Hydrolases"/>
    <property type="match status" value="1"/>
</dbReference>
<dbReference type="InterPro" id="IPR005944">
    <property type="entry name" value="Pro_iminopeptidase"/>
</dbReference>
<dbReference type="AlphaFoldDB" id="A0AAU7CXE9"/>
<dbReference type="KEGG" id="epl:P4G45_12590"/>
<protein>
    <recommendedName>
        <fullName evidence="5">Proline iminopeptidase</fullName>
        <ecNumber evidence="4">3.4.11.5</ecNumber>
    </recommendedName>
    <alternativeName>
        <fullName evidence="10">Prolyl aminopeptidase</fullName>
    </alternativeName>
</protein>
<evidence type="ECO:0000256" key="6">
    <source>
        <dbReference type="ARBA" id="ARBA00022438"/>
    </source>
</evidence>
<dbReference type="Pfam" id="PF00561">
    <property type="entry name" value="Abhydrolase_1"/>
    <property type="match status" value="1"/>
</dbReference>
<organism evidence="13">
    <name type="scientific">Edaphobacter paludis</name>
    <dbReference type="NCBI Taxonomy" id="3035702"/>
    <lineage>
        <taxon>Bacteria</taxon>
        <taxon>Pseudomonadati</taxon>
        <taxon>Acidobacteriota</taxon>
        <taxon>Terriglobia</taxon>
        <taxon>Terriglobales</taxon>
        <taxon>Acidobacteriaceae</taxon>
        <taxon>Edaphobacter</taxon>
    </lineage>
</organism>
<dbReference type="GO" id="GO:0006508">
    <property type="term" value="P:proteolysis"/>
    <property type="evidence" value="ECO:0007669"/>
    <property type="project" value="UniProtKB-KW"/>
</dbReference>
<evidence type="ECO:0000256" key="11">
    <source>
        <dbReference type="SAM" id="SignalP"/>
    </source>
</evidence>
<evidence type="ECO:0000256" key="3">
    <source>
        <dbReference type="ARBA" id="ARBA00010088"/>
    </source>
</evidence>
<dbReference type="InterPro" id="IPR000073">
    <property type="entry name" value="AB_hydrolase_1"/>
</dbReference>
<evidence type="ECO:0000256" key="4">
    <source>
        <dbReference type="ARBA" id="ARBA00012568"/>
    </source>
</evidence>
<keyword evidence="7" id="KW-0963">Cytoplasm</keyword>
<evidence type="ECO:0000256" key="9">
    <source>
        <dbReference type="ARBA" id="ARBA00022801"/>
    </source>
</evidence>
<accession>A0AAU7CXE9</accession>
<dbReference type="EC" id="3.4.11.5" evidence="4"/>
<dbReference type="InterPro" id="IPR029058">
    <property type="entry name" value="AB_hydrolase_fold"/>
</dbReference>
<evidence type="ECO:0000256" key="8">
    <source>
        <dbReference type="ARBA" id="ARBA00022670"/>
    </source>
</evidence>
<dbReference type="PRINTS" id="PR00793">
    <property type="entry name" value="PROAMNOPTASE"/>
</dbReference>
<comment type="similarity">
    <text evidence="3">Belongs to the peptidase S33 family.</text>
</comment>
<evidence type="ECO:0000256" key="5">
    <source>
        <dbReference type="ARBA" id="ARBA00021843"/>
    </source>
</evidence>
<evidence type="ECO:0000256" key="2">
    <source>
        <dbReference type="ARBA" id="ARBA00004496"/>
    </source>
</evidence>
<sequence>MRKTAWSHPYALVLALTVCQGVAQASQKSHPPTGSEQPEQKMFSRREVIDIIAATRKIVSPNGVEELLPIQINGTTQWLSVRGSDRRNPILLYLHGGPGSPTMPEDYTFQTPWEDYFTVVQWDQRGAGKTYASNDPKSLAPTMTIPQMTSDAEEVVRYLQKRYDKRKIFLLGHSWGSVLGVALAQRHPEWFYAYLGVGQMVNMEKNEVDGYQFALNEAKSHHNSEAERELLALAPYPGNLTFERIGVQRKWLMYYGGLTYGRTDFSYDSNARRLSPDYTQRDIDLVNEGSLYSVTHLLGPLEAVNYDSVTDFKCPIFLFEGKHDYAVSHALSAEWFSHIHAPSKKLVWFDNSAHMIMQEEPGRFLYHLITDLYPLAVQAGDFAPASDHTGGD</sequence>
<proteinExistence type="inferred from homology"/>
<dbReference type="GO" id="GO:0004177">
    <property type="term" value="F:aminopeptidase activity"/>
    <property type="evidence" value="ECO:0007669"/>
    <property type="project" value="UniProtKB-KW"/>
</dbReference>
<reference evidence="13" key="1">
    <citation type="submission" date="2023-03" db="EMBL/GenBank/DDBJ databases">
        <title>Edaphobacter sp.</title>
        <authorList>
            <person name="Huber K.J."/>
            <person name="Papendorf J."/>
            <person name="Pilke C."/>
            <person name="Bunk B."/>
            <person name="Sproeer C."/>
            <person name="Pester M."/>
        </authorList>
    </citation>
    <scope>NUCLEOTIDE SEQUENCE</scope>
    <source>
        <strain evidence="13">DSM 109919</strain>
    </source>
</reference>
<keyword evidence="8" id="KW-0645">Protease</keyword>
<keyword evidence="6" id="KW-0031">Aminopeptidase</keyword>
<name>A0AAU7CXE9_9BACT</name>
<dbReference type="RefSeq" id="WP_348266827.1">
    <property type="nucleotide sequence ID" value="NZ_CP121194.1"/>
</dbReference>